<keyword evidence="1" id="KW-0812">Transmembrane</keyword>
<dbReference type="InterPro" id="IPR029787">
    <property type="entry name" value="Nucleotide_cyclase"/>
</dbReference>
<dbReference type="GO" id="GO:1902201">
    <property type="term" value="P:negative regulation of bacterial-type flagellum-dependent cell motility"/>
    <property type="evidence" value="ECO:0007669"/>
    <property type="project" value="TreeGrafter"/>
</dbReference>
<dbReference type="GO" id="GO:0052621">
    <property type="term" value="F:diguanylate cyclase activity"/>
    <property type="evidence" value="ECO:0007669"/>
    <property type="project" value="TreeGrafter"/>
</dbReference>
<feature type="transmembrane region" description="Helical" evidence="1">
    <location>
        <begin position="175"/>
        <end position="194"/>
    </location>
</feature>
<dbReference type="AlphaFoldDB" id="A0A1M6J1N8"/>
<keyword evidence="1" id="KW-0472">Membrane</keyword>
<feature type="transmembrane region" description="Helical" evidence="1">
    <location>
        <begin position="6"/>
        <end position="25"/>
    </location>
</feature>
<keyword evidence="1" id="KW-1133">Transmembrane helix</keyword>
<evidence type="ECO:0000313" key="4">
    <source>
        <dbReference type="Proteomes" id="UP000324781"/>
    </source>
</evidence>
<name>A0A1M6J1N8_9FIRM</name>
<dbReference type="InterPro" id="IPR000160">
    <property type="entry name" value="GGDEF_dom"/>
</dbReference>
<gene>
    <name evidence="3" type="ORF">SAMN05444373_105015</name>
</gene>
<evidence type="ECO:0000313" key="3">
    <source>
        <dbReference type="EMBL" id="SHJ40557.1"/>
    </source>
</evidence>
<dbReference type="RefSeq" id="WP_149679383.1">
    <property type="nucleotide sequence ID" value="NZ_FQZP01000050.1"/>
</dbReference>
<dbReference type="EMBL" id="FQZP01000050">
    <property type="protein sequence ID" value="SHJ40557.1"/>
    <property type="molecule type" value="Genomic_DNA"/>
</dbReference>
<dbReference type="OrthoDB" id="9804955at2"/>
<evidence type="ECO:0000259" key="2">
    <source>
        <dbReference type="PROSITE" id="PS50887"/>
    </source>
</evidence>
<protein>
    <submittedName>
        <fullName evidence="3">Diguanylate cyclase (GGDEF) domain-containing protein</fullName>
    </submittedName>
</protein>
<dbReference type="Pfam" id="PF00990">
    <property type="entry name" value="GGDEF"/>
    <property type="match status" value="1"/>
</dbReference>
<reference evidence="3 4" key="1">
    <citation type="submission" date="2016-11" db="EMBL/GenBank/DDBJ databases">
        <authorList>
            <person name="Varghese N."/>
            <person name="Submissions S."/>
        </authorList>
    </citation>
    <scope>NUCLEOTIDE SEQUENCE [LARGE SCALE GENOMIC DNA]</scope>
    <source>
        <strain evidence="3 4">DSM 19027</strain>
    </source>
</reference>
<dbReference type="Gene3D" id="3.30.70.270">
    <property type="match status" value="1"/>
</dbReference>
<dbReference type="CDD" id="cd01949">
    <property type="entry name" value="GGDEF"/>
    <property type="match status" value="1"/>
</dbReference>
<dbReference type="SMART" id="SM00267">
    <property type="entry name" value="GGDEF"/>
    <property type="match status" value="1"/>
</dbReference>
<feature type="transmembrane region" description="Helical" evidence="1">
    <location>
        <begin position="74"/>
        <end position="93"/>
    </location>
</feature>
<feature type="transmembrane region" description="Helical" evidence="1">
    <location>
        <begin position="105"/>
        <end position="131"/>
    </location>
</feature>
<feature type="domain" description="GGDEF" evidence="2">
    <location>
        <begin position="250"/>
        <end position="381"/>
    </location>
</feature>
<dbReference type="InterPro" id="IPR050469">
    <property type="entry name" value="Diguanylate_Cyclase"/>
</dbReference>
<accession>A0A1M6J1N8</accession>
<dbReference type="PANTHER" id="PTHR45138:SF6">
    <property type="entry name" value="DIGUANYLATE CYCLASE DGCN"/>
    <property type="match status" value="1"/>
</dbReference>
<dbReference type="GO" id="GO:0043709">
    <property type="term" value="P:cell adhesion involved in single-species biofilm formation"/>
    <property type="evidence" value="ECO:0007669"/>
    <property type="project" value="TreeGrafter"/>
</dbReference>
<sequence length="381" mass="42936">MGLESIIILNTFAISIILILRRHALKFFDKSSLPDRLYLMILHVTALLLVVDILSRFDGHMAAAYRVINHIGNFAIFLLSPVLPSLWLVYVHFQVSHDEKRTRRLYGPLLIVNFAHAVILVISQLGGGWYYRIDGDNIYHRGPLFPVPALVTILLMVTAFVITIVNRRSLGKKRFFSLVFAAIPPSVGILLQIAFYGVSVMLSSVVLSLLVVFLNIQDNSMYTDYLTGVNNRKKLDAYLKEKVSSCSEAKSFSAILIDINDFKQINDTYGHVMGDSALATAAKLLKSCLRSCDFVARYGGDEFCVILDIANMSDLEALVCRIHHCLDSYNRSNNHLFELKFSMGYAVYDFRSQMSAEAFLKQIDGLMYEDKQACKCKSDTI</sequence>
<proteinExistence type="predicted"/>
<keyword evidence="4" id="KW-1185">Reference proteome</keyword>
<dbReference type="Proteomes" id="UP000324781">
    <property type="component" value="Unassembled WGS sequence"/>
</dbReference>
<dbReference type="PROSITE" id="PS50887">
    <property type="entry name" value="GGDEF"/>
    <property type="match status" value="1"/>
</dbReference>
<dbReference type="InterPro" id="IPR043128">
    <property type="entry name" value="Rev_trsase/Diguanyl_cyclase"/>
</dbReference>
<dbReference type="GO" id="GO:0005886">
    <property type="term" value="C:plasma membrane"/>
    <property type="evidence" value="ECO:0007669"/>
    <property type="project" value="TreeGrafter"/>
</dbReference>
<feature type="transmembrane region" description="Helical" evidence="1">
    <location>
        <begin position="143"/>
        <end position="163"/>
    </location>
</feature>
<dbReference type="PANTHER" id="PTHR45138">
    <property type="entry name" value="REGULATORY COMPONENTS OF SENSORY TRANSDUCTION SYSTEM"/>
    <property type="match status" value="1"/>
</dbReference>
<feature type="transmembrane region" description="Helical" evidence="1">
    <location>
        <begin position="37"/>
        <end position="54"/>
    </location>
</feature>
<organism evidence="3 4">
    <name type="scientific">Thermoclostridium caenicola</name>
    <dbReference type="NCBI Taxonomy" id="659425"/>
    <lineage>
        <taxon>Bacteria</taxon>
        <taxon>Bacillati</taxon>
        <taxon>Bacillota</taxon>
        <taxon>Clostridia</taxon>
        <taxon>Eubacteriales</taxon>
        <taxon>Oscillospiraceae</taxon>
        <taxon>Thermoclostridium</taxon>
    </lineage>
</organism>
<evidence type="ECO:0000256" key="1">
    <source>
        <dbReference type="SAM" id="Phobius"/>
    </source>
</evidence>
<dbReference type="NCBIfam" id="TIGR00254">
    <property type="entry name" value="GGDEF"/>
    <property type="match status" value="1"/>
</dbReference>
<dbReference type="SUPFAM" id="SSF55073">
    <property type="entry name" value="Nucleotide cyclase"/>
    <property type="match status" value="1"/>
</dbReference>
<feature type="transmembrane region" description="Helical" evidence="1">
    <location>
        <begin position="200"/>
        <end position="216"/>
    </location>
</feature>